<comment type="caution">
    <text evidence="1">The sequence shown here is derived from an EMBL/GenBank/DDBJ whole genome shotgun (WGS) entry which is preliminary data.</text>
</comment>
<gene>
    <name evidence="1" type="ORF">CLV45_3638</name>
</gene>
<accession>A0A2M9B4U6</accession>
<organism evidence="1 2">
    <name type="scientific">Hymenobacter chitinivorans DSM 11115</name>
    <dbReference type="NCBI Taxonomy" id="1121954"/>
    <lineage>
        <taxon>Bacteria</taxon>
        <taxon>Pseudomonadati</taxon>
        <taxon>Bacteroidota</taxon>
        <taxon>Cytophagia</taxon>
        <taxon>Cytophagales</taxon>
        <taxon>Hymenobacteraceae</taxon>
        <taxon>Hymenobacter</taxon>
    </lineage>
</organism>
<sequence length="84" mass="9552">MLLQEDGRVVISSLNSAQQTKIIHQQQAGDTLLVAYKTWVPLFRREYSAAESTVPLTAQIRYVKCANRRYRVVQAAGGFRLEQL</sequence>
<keyword evidence="2" id="KW-1185">Reference proteome</keyword>
<evidence type="ECO:0000313" key="1">
    <source>
        <dbReference type="EMBL" id="PJJ52980.1"/>
    </source>
</evidence>
<reference evidence="1 2" key="1">
    <citation type="submission" date="2017-11" db="EMBL/GenBank/DDBJ databases">
        <title>Genomic Encyclopedia of Archaeal and Bacterial Type Strains, Phase II (KMG-II): From Individual Species to Whole Genera.</title>
        <authorList>
            <person name="Goeker M."/>
        </authorList>
    </citation>
    <scope>NUCLEOTIDE SEQUENCE [LARGE SCALE GENOMIC DNA]</scope>
    <source>
        <strain evidence="1 2">DSM 11115</strain>
    </source>
</reference>
<name>A0A2M9B4U6_9BACT</name>
<protein>
    <submittedName>
        <fullName evidence="1">Uncharacterized protein</fullName>
    </submittedName>
</protein>
<dbReference type="AlphaFoldDB" id="A0A2M9B4U6"/>
<evidence type="ECO:0000313" key="2">
    <source>
        <dbReference type="Proteomes" id="UP000228535"/>
    </source>
</evidence>
<dbReference type="Proteomes" id="UP000228535">
    <property type="component" value="Unassembled WGS sequence"/>
</dbReference>
<proteinExistence type="predicted"/>
<dbReference type="EMBL" id="PGFA01000003">
    <property type="protein sequence ID" value="PJJ52980.1"/>
    <property type="molecule type" value="Genomic_DNA"/>
</dbReference>